<evidence type="ECO:0000313" key="1">
    <source>
        <dbReference type="EMBL" id="JAS92848.1"/>
    </source>
</evidence>
<dbReference type="AlphaFoldDB" id="A0A1B6J0Z2"/>
<sequence length="139" mass="14248">LRLLSWLFLRGNDGLSLVASGRHHPTPNMKVAIVLFSLMALAAAAPGYLAAPGYVAAPALVRTPQYDSAVIQSSRLGGNFAYSTVEAQAYAAVSPVVSRVVSPVAVSYHATPVVAPAPVVAAPLVAPAPVVAAHGHYVL</sequence>
<name>A0A1B6J0Z2_9HEMI</name>
<reference evidence="1" key="1">
    <citation type="submission" date="2015-11" db="EMBL/GenBank/DDBJ databases">
        <title>De novo transcriptome assembly of four potential Pierce s Disease insect vectors from Arizona vineyards.</title>
        <authorList>
            <person name="Tassone E.E."/>
        </authorList>
    </citation>
    <scope>NUCLEOTIDE SEQUENCE</scope>
</reference>
<protein>
    <submittedName>
        <fullName evidence="1">Uncharacterized protein</fullName>
    </submittedName>
</protein>
<organism evidence="1">
    <name type="scientific">Homalodisca liturata</name>
    <dbReference type="NCBI Taxonomy" id="320908"/>
    <lineage>
        <taxon>Eukaryota</taxon>
        <taxon>Metazoa</taxon>
        <taxon>Ecdysozoa</taxon>
        <taxon>Arthropoda</taxon>
        <taxon>Hexapoda</taxon>
        <taxon>Insecta</taxon>
        <taxon>Pterygota</taxon>
        <taxon>Neoptera</taxon>
        <taxon>Paraneoptera</taxon>
        <taxon>Hemiptera</taxon>
        <taxon>Auchenorrhyncha</taxon>
        <taxon>Membracoidea</taxon>
        <taxon>Cicadellidae</taxon>
        <taxon>Cicadellinae</taxon>
        <taxon>Proconiini</taxon>
        <taxon>Homalodisca</taxon>
    </lineage>
</organism>
<dbReference type="EMBL" id="GECU01014858">
    <property type="protein sequence ID" value="JAS92848.1"/>
    <property type="molecule type" value="Transcribed_RNA"/>
</dbReference>
<proteinExistence type="predicted"/>
<accession>A0A1B6J0Z2</accession>
<feature type="non-terminal residue" evidence="1">
    <location>
        <position position="1"/>
    </location>
</feature>
<gene>
    <name evidence="1" type="ORF">g.9523</name>
</gene>